<dbReference type="Proteomes" id="UP000002482">
    <property type="component" value="Chromosome"/>
</dbReference>
<feature type="domain" description="GH15-like" evidence="1">
    <location>
        <begin position="237"/>
        <end position="599"/>
    </location>
</feature>
<dbReference type="InterPro" id="IPR011613">
    <property type="entry name" value="GH15-like"/>
</dbReference>
<evidence type="ECO:0000259" key="1">
    <source>
        <dbReference type="Pfam" id="PF00723"/>
    </source>
</evidence>
<dbReference type="InterPro" id="IPR012341">
    <property type="entry name" value="6hp_glycosidase-like_sf"/>
</dbReference>
<dbReference type="AlphaFoldDB" id="F0Q1T2"/>
<dbReference type="SUPFAM" id="SSF48208">
    <property type="entry name" value="Six-hairpin glycosidases"/>
    <property type="match status" value="1"/>
</dbReference>
<dbReference type="GO" id="GO:0004553">
    <property type="term" value="F:hydrolase activity, hydrolyzing O-glycosyl compounds"/>
    <property type="evidence" value="ECO:0007669"/>
    <property type="project" value="TreeGrafter"/>
</dbReference>
<dbReference type="Pfam" id="PF19291">
    <property type="entry name" value="TREH_N"/>
    <property type="match status" value="1"/>
</dbReference>
<evidence type="ECO:0000313" key="4">
    <source>
        <dbReference type="Proteomes" id="UP000002482"/>
    </source>
</evidence>
<feature type="domain" description="Trehalase-like N-terminal" evidence="2">
    <location>
        <begin position="20"/>
        <end position="166"/>
    </location>
</feature>
<proteinExistence type="predicted"/>
<name>F0Q1T2_PARA1</name>
<keyword evidence="4" id="KW-1185">Reference proteome</keyword>
<dbReference type="Gene3D" id="1.50.10.10">
    <property type="match status" value="1"/>
</dbReference>
<gene>
    <name evidence="3" type="ordered locus">Acav_3833</name>
</gene>
<keyword evidence="3" id="KW-0378">Hydrolase</keyword>
<dbReference type="EMBL" id="CP002521">
    <property type="protein sequence ID" value="ADX47724.1"/>
    <property type="molecule type" value="Genomic_DNA"/>
</dbReference>
<sequence length="615" mass="68684">MSLPGMARNPSSTTGALRTIGDHGIVGDLETVALVARDGAIDYLCWPTLDSPTVFADLLDPGRGGAFEIQPDLAEPRNLQLYVPDTNVLVTRWMGKDGSAEVVDLMPQPEARQRTGHGARGLIRRLTVTSGTVAFTVHCAPRFDYARETPQVVAIEGGVRFGGRETTLDFFSSAPLEAEEGSARARFTLSKGESAWFFLGAPRVPRPGDAAILEQIEATTQAWRSWHATSTYTGRWREQVLRSALTLKLLTSARHGSIAAAATFSLPEAEGWERNWDYRATWIRDASFTVYAFLRLGFTEEANRFNHWVGQRVVGAERDHPLRIMYALDGSATAQEQELPHLAGYADSRPVRIGNAAQQQIQLDIYGELLDSAYLSNKYGDPIHYQGWQHVCAIVDHVIEHWNEPDAGIWEMRSAPRHFLHSRVMCWVALDRAIRLARKRSLPAPLVAWAQTRDEIVADIWANFRHPEHGYFVQERGGRELDAALLMMPLVRFVSSTDPVWLQTLDAIGEQLCDDGLVYRYRVDDGLGGDEGAFTTCTFWYAECLARAGRLDEARIHMAKGLAYANHLGLFAEEVDVRGLPLGNFPQALSHLAFISAAYFLDRRLDPAYRPVWQP</sequence>
<evidence type="ECO:0000259" key="2">
    <source>
        <dbReference type="Pfam" id="PF19291"/>
    </source>
</evidence>
<dbReference type="HOGENOM" id="CLU_010399_2_0_4"/>
<dbReference type="PANTHER" id="PTHR31616">
    <property type="entry name" value="TREHALASE"/>
    <property type="match status" value="1"/>
</dbReference>
<dbReference type="Pfam" id="PF00723">
    <property type="entry name" value="Glyco_hydro_15"/>
    <property type="match status" value="1"/>
</dbReference>
<accession>F0Q1T2</accession>
<reference evidence="3" key="1">
    <citation type="submission" date="2011-02" db="EMBL/GenBank/DDBJ databases">
        <title>Complete sequence of Acidovorax avenae subsp. avenae ATCC 19860.</title>
        <authorList>
            <consortium name="US DOE Joint Genome Institute"/>
            <person name="Lucas S."/>
            <person name="Copeland A."/>
            <person name="Lapidus A."/>
            <person name="Cheng J.-F."/>
            <person name="Goodwin L."/>
            <person name="Pitluck S."/>
            <person name="Chertkov O."/>
            <person name="Held B."/>
            <person name="Detter J.C."/>
            <person name="Han C."/>
            <person name="Tapia R."/>
            <person name="Land M."/>
            <person name="Hauser L."/>
            <person name="Kyrpides N."/>
            <person name="Ivanova N."/>
            <person name="Ovchinnikova G."/>
            <person name="Pagani I."/>
            <person name="Gordon S."/>
            <person name="Woyke T."/>
        </authorList>
    </citation>
    <scope>NUCLEOTIDE SEQUENCE</scope>
    <source>
        <strain evidence="3">ATCC 19860</strain>
    </source>
</reference>
<dbReference type="GO" id="GO:0005975">
    <property type="term" value="P:carbohydrate metabolic process"/>
    <property type="evidence" value="ECO:0007669"/>
    <property type="project" value="InterPro"/>
</dbReference>
<dbReference type="PANTHER" id="PTHR31616:SF0">
    <property type="entry name" value="GLUCAN 1,4-ALPHA-GLUCOSIDASE"/>
    <property type="match status" value="1"/>
</dbReference>
<evidence type="ECO:0000313" key="3">
    <source>
        <dbReference type="EMBL" id="ADX47724.1"/>
    </source>
</evidence>
<dbReference type="InterPro" id="IPR045582">
    <property type="entry name" value="Trehalase-like_N"/>
</dbReference>
<dbReference type="KEGG" id="aaa:Acav_3833"/>
<dbReference type="InterPro" id="IPR008928">
    <property type="entry name" value="6-hairpin_glycosidase_sf"/>
</dbReference>
<protein>
    <submittedName>
        <fullName evidence="3">Glycoside hydrolase 15-related protein</fullName>
    </submittedName>
</protein>
<organism evidence="3 4">
    <name type="scientific">Paracidovorax avenae (strain ATCC 19860 / DSM 7227 / CCUG 15838 / JCM 20985 / LMG 2117 / NCPPB 1011)</name>
    <name type="common">Acidovorax avenae</name>
    <dbReference type="NCBI Taxonomy" id="643561"/>
    <lineage>
        <taxon>Bacteria</taxon>
        <taxon>Pseudomonadati</taxon>
        <taxon>Pseudomonadota</taxon>
        <taxon>Betaproteobacteria</taxon>
        <taxon>Burkholderiales</taxon>
        <taxon>Comamonadaceae</taxon>
        <taxon>Paracidovorax</taxon>
    </lineage>
</organism>